<protein>
    <recommendedName>
        <fullName evidence="4">Transmembrane protein</fullName>
    </recommendedName>
</protein>
<sequence>MVKFINAKLLIEEKEMTQLSSKQQQIMNPQKQIRKLVLRRNLKVIKYVAKLNKQDCLIKIEKQQLYYLKKLKNRTIIILLMYFALSKTIASLQQLIRLKHITLAHTINKSNIYQLKMK</sequence>
<keyword evidence="1" id="KW-1133">Transmembrane helix</keyword>
<dbReference type="Proteomes" id="UP000018208">
    <property type="component" value="Unassembled WGS sequence"/>
</dbReference>
<organism evidence="2 3">
    <name type="scientific">Spironucleus salmonicida</name>
    <dbReference type="NCBI Taxonomy" id="348837"/>
    <lineage>
        <taxon>Eukaryota</taxon>
        <taxon>Metamonada</taxon>
        <taxon>Diplomonadida</taxon>
        <taxon>Hexamitidae</taxon>
        <taxon>Hexamitinae</taxon>
        <taxon>Spironucleus</taxon>
    </lineage>
</organism>
<evidence type="ECO:0000256" key="1">
    <source>
        <dbReference type="SAM" id="Phobius"/>
    </source>
</evidence>
<keyword evidence="1" id="KW-0472">Membrane</keyword>
<accession>A0A9P8LJR8</accession>
<dbReference type="GeneID" id="94302749"/>
<dbReference type="AlphaFoldDB" id="A0A9P8LJR8"/>
<dbReference type="KEGG" id="ssao:94302749"/>
<comment type="caution">
    <text evidence="2">The sequence shown here is derived from an EMBL/GenBank/DDBJ whole genome shotgun (WGS) entry which is preliminary data.</text>
</comment>
<evidence type="ECO:0000313" key="3">
    <source>
        <dbReference type="Proteomes" id="UP000018208"/>
    </source>
</evidence>
<proteinExistence type="predicted"/>
<reference evidence="2 3" key="1">
    <citation type="journal article" date="2014" name="PLoS Genet.">
        <title>The Genome of Spironucleus salmonicida Highlights a Fish Pathogen Adapted to Fluctuating Environments.</title>
        <authorList>
            <person name="Xu F."/>
            <person name="Jerlstrom-Hultqvist J."/>
            <person name="Einarsson E."/>
            <person name="Astvaldsson A."/>
            <person name="Svard S.G."/>
            <person name="Andersson J.O."/>
        </authorList>
    </citation>
    <scope>NUCLEOTIDE SEQUENCE [LARGE SCALE GENOMIC DNA]</scope>
    <source>
        <strain evidence="2 3">ATCC 50377</strain>
    </source>
</reference>
<name>A0A9P8LJR8_9EUKA</name>
<keyword evidence="3" id="KW-1185">Reference proteome</keyword>
<keyword evidence="1" id="KW-0812">Transmembrane</keyword>
<evidence type="ECO:0008006" key="4">
    <source>
        <dbReference type="Google" id="ProtNLM"/>
    </source>
</evidence>
<evidence type="ECO:0000313" key="2">
    <source>
        <dbReference type="EMBL" id="KAH0569403.1"/>
    </source>
</evidence>
<feature type="transmembrane region" description="Helical" evidence="1">
    <location>
        <begin position="76"/>
        <end position="96"/>
    </location>
</feature>
<dbReference type="EMBL" id="AUWU02000014">
    <property type="protein sequence ID" value="KAH0569403.1"/>
    <property type="molecule type" value="Genomic_DNA"/>
</dbReference>
<gene>
    <name evidence="2" type="ORF">SS50377_28726</name>
</gene>
<dbReference type="RefSeq" id="XP_067760176.1">
    <property type="nucleotide sequence ID" value="XM_067912480.1"/>
</dbReference>